<comment type="caution">
    <text evidence="3">The sequence shown here is derived from an EMBL/GenBank/DDBJ whole genome shotgun (WGS) entry which is preliminary data.</text>
</comment>
<dbReference type="EMBL" id="JAPFGC010000002">
    <property type="protein sequence ID" value="MDA0176765.1"/>
    <property type="molecule type" value="Genomic_DNA"/>
</dbReference>
<sequence>MLKYSILIVAFLCAIQINYAQETSFEKNAQIIAKRIDSITNTEKLQLKSKIKKIDKQLEKNKITEEEAKAKKQEFASYHAQKINEGVAKQEQLMQTLIKNKVNGNLEPDLIEDNKRYQLFKAFSDENYIKDSLTGARIEKRFTTQIVAALGANFPSENGYKNHPIGDGEVGFSFKYRLKETSTLWNLKFGLSVLVKEYKPEQDNFIFVKQNGQTLLQDSGLDLKDAKLTSGYFTLPVHLELDFSKPEYDKDTNQTVLRSQRGFRLGIGGYVGFRYFTQQQIRYNDNGKKVTITERDNFNQNNFVYGPSAYIGYRDVSIYARYDAQSLFKNNTNNLNSLALGLRIDLN</sequence>
<evidence type="ECO:0008006" key="5">
    <source>
        <dbReference type="Google" id="ProtNLM"/>
    </source>
</evidence>
<keyword evidence="4" id="KW-1185">Reference proteome</keyword>
<feature type="coiled-coil region" evidence="1">
    <location>
        <begin position="47"/>
        <end position="74"/>
    </location>
</feature>
<feature type="signal peptide" evidence="2">
    <location>
        <begin position="1"/>
        <end position="20"/>
    </location>
</feature>
<feature type="chain" id="PRO_5046468634" description="Outer membrane protein beta-barrel domain-containing protein" evidence="2">
    <location>
        <begin position="21"/>
        <end position="347"/>
    </location>
</feature>
<keyword evidence="2" id="KW-0732">Signal</keyword>
<protein>
    <recommendedName>
        <fullName evidence="5">Outer membrane protein beta-barrel domain-containing protein</fullName>
    </recommendedName>
</protein>
<name>A0ABT4RYD0_9FLAO</name>
<proteinExistence type="predicted"/>
<dbReference type="Proteomes" id="UP001149142">
    <property type="component" value="Unassembled WGS sequence"/>
</dbReference>
<gene>
    <name evidence="3" type="ORF">OOZ35_04575</name>
</gene>
<evidence type="ECO:0000256" key="2">
    <source>
        <dbReference type="SAM" id="SignalP"/>
    </source>
</evidence>
<keyword evidence="1" id="KW-0175">Coiled coil</keyword>
<dbReference type="RefSeq" id="WP_270005173.1">
    <property type="nucleotide sequence ID" value="NZ_CAXQEU010000019.1"/>
</dbReference>
<reference evidence="3" key="1">
    <citation type="submission" date="2022-11" db="EMBL/GenBank/DDBJ databases">
        <title>Refractory cell wall polysaccharides provide important carbon source for microbial heterotrophs in the hadal ocean.</title>
        <authorList>
            <person name="Zhu X."/>
        </authorList>
    </citation>
    <scope>NUCLEOTIDE SEQUENCE</scope>
    <source>
        <strain evidence="3">MTRN7</strain>
    </source>
</reference>
<evidence type="ECO:0000313" key="3">
    <source>
        <dbReference type="EMBL" id="MDA0176765.1"/>
    </source>
</evidence>
<accession>A0ABT4RYD0</accession>
<evidence type="ECO:0000313" key="4">
    <source>
        <dbReference type="Proteomes" id="UP001149142"/>
    </source>
</evidence>
<evidence type="ECO:0000256" key="1">
    <source>
        <dbReference type="SAM" id="Coils"/>
    </source>
</evidence>
<organism evidence="3 4">
    <name type="scientific">Mesoflavibacter profundi</name>
    <dbReference type="NCBI Taxonomy" id="2708110"/>
    <lineage>
        <taxon>Bacteria</taxon>
        <taxon>Pseudomonadati</taxon>
        <taxon>Bacteroidota</taxon>
        <taxon>Flavobacteriia</taxon>
        <taxon>Flavobacteriales</taxon>
        <taxon>Flavobacteriaceae</taxon>
        <taxon>Mesoflavibacter</taxon>
    </lineage>
</organism>